<evidence type="ECO:0000256" key="1">
    <source>
        <dbReference type="ARBA" id="ARBA00004323"/>
    </source>
</evidence>
<dbReference type="GO" id="GO:0000139">
    <property type="term" value="C:Golgi membrane"/>
    <property type="evidence" value="ECO:0007669"/>
    <property type="project" value="UniProtKB-SubCell"/>
</dbReference>
<dbReference type="InterPro" id="IPR007734">
    <property type="entry name" value="Heparan_SO4_2-O-STrfase"/>
</dbReference>
<evidence type="ECO:0000256" key="6">
    <source>
        <dbReference type="ARBA" id="ARBA00023034"/>
    </source>
</evidence>
<evidence type="ECO:0000256" key="5">
    <source>
        <dbReference type="ARBA" id="ARBA00022989"/>
    </source>
</evidence>
<keyword evidence="3" id="KW-0812">Transmembrane</keyword>
<dbReference type="Gene3D" id="3.40.50.300">
    <property type="entry name" value="P-loop containing nucleotide triphosphate hydrolases"/>
    <property type="match status" value="1"/>
</dbReference>
<evidence type="ECO:0000256" key="4">
    <source>
        <dbReference type="ARBA" id="ARBA00022968"/>
    </source>
</evidence>
<evidence type="ECO:0000256" key="7">
    <source>
        <dbReference type="ARBA" id="ARBA00023136"/>
    </source>
</evidence>
<keyword evidence="8" id="KW-0325">Glycoprotein</keyword>
<dbReference type="AlphaFoldDB" id="A0AAD9KAK1"/>
<dbReference type="InterPro" id="IPR027417">
    <property type="entry name" value="P-loop_NTPase"/>
</dbReference>
<dbReference type="PANTHER" id="PTHR12129">
    <property type="entry name" value="HEPARAN SULFATE 2-O-SULFOTRANSFERASE"/>
    <property type="match status" value="1"/>
</dbReference>
<gene>
    <name evidence="9" type="ORF">LSH36_26g09042</name>
</gene>
<keyword evidence="6" id="KW-0333">Golgi apparatus</keyword>
<evidence type="ECO:0000313" key="10">
    <source>
        <dbReference type="Proteomes" id="UP001208570"/>
    </source>
</evidence>
<comment type="subcellular location">
    <subcellularLocation>
        <location evidence="1">Golgi apparatus membrane</location>
        <topology evidence="1">Single-pass type II membrane protein</topology>
    </subcellularLocation>
</comment>
<dbReference type="Proteomes" id="UP001208570">
    <property type="component" value="Unassembled WGS sequence"/>
</dbReference>
<dbReference type="EMBL" id="JAODUP010000026">
    <property type="protein sequence ID" value="KAK2167582.1"/>
    <property type="molecule type" value="Genomic_DNA"/>
</dbReference>
<dbReference type="PANTHER" id="PTHR12129:SF15">
    <property type="entry name" value="URONYL 2-SULFOTRANSFERASE"/>
    <property type="match status" value="1"/>
</dbReference>
<evidence type="ECO:0000256" key="3">
    <source>
        <dbReference type="ARBA" id="ARBA00022692"/>
    </source>
</evidence>
<name>A0AAD9KAK1_9ANNE</name>
<evidence type="ECO:0000313" key="9">
    <source>
        <dbReference type="EMBL" id="KAK2167582.1"/>
    </source>
</evidence>
<sequence length="207" mass="24315">MPQIRVRVEFELTTRRLYDPDTVVYIDISREPSSWFESVYSWNKYGSAEQPFGVSEHINTSQTLVDCVQRQQECVKDLLYAGTLRFLCGSDNICHPQNYSEKSVSKAWQNVEDHYLTIGMLEDVPLFMETLEYLMPQMFSDINNAYLSVAETLSRRTTTLHKELLDDKSRKMLQSQLKYEYLLYTRLRDQFFELAAGIQKLKSYSPK</sequence>
<organism evidence="9 10">
    <name type="scientific">Paralvinella palmiformis</name>
    <dbReference type="NCBI Taxonomy" id="53620"/>
    <lineage>
        <taxon>Eukaryota</taxon>
        <taxon>Metazoa</taxon>
        <taxon>Spiralia</taxon>
        <taxon>Lophotrochozoa</taxon>
        <taxon>Annelida</taxon>
        <taxon>Polychaeta</taxon>
        <taxon>Sedentaria</taxon>
        <taxon>Canalipalpata</taxon>
        <taxon>Terebellida</taxon>
        <taxon>Terebelliformia</taxon>
        <taxon>Alvinellidae</taxon>
        <taxon>Paralvinella</taxon>
    </lineage>
</organism>
<proteinExistence type="predicted"/>
<evidence type="ECO:0000256" key="8">
    <source>
        <dbReference type="ARBA" id="ARBA00023180"/>
    </source>
</evidence>
<evidence type="ECO:0000256" key="2">
    <source>
        <dbReference type="ARBA" id="ARBA00022679"/>
    </source>
</evidence>
<keyword evidence="5" id="KW-1133">Transmembrane helix</keyword>
<comment type="caution">
    <text evidence="9">The sequence shown here is derived from an EMBL/GenBank/DDBJ whole genome shotgun (WGS) entry which is preliminary data.</text>
</comment>
<accession>A0AAD9KAK1</accession>
<keyword evidence="10" id="KW-1185">Reference proteome</keyword>
<protein>
    <submittedName>
        <fullName evidence="9">Uncharacterized protein</fullName>
    </submittedName>
</protein>
<reference evidence="9" key="1">
    <citation type="journal article" date="2023" name="Mol. Biol. Evol.">
        <title>Third-Generation Sequencing Reveals the Adaptive Role of the Epigenome in Three Deep-Sea Polychaetes.</title>
        <authorList>
            <person name="Perez M."/>
            <person name="Aroh O."/>
            <person name="Sun Y."/>
            <person name="Lan Y."/>
            <person name="Juniper S.K."/>
            <person name="Young C.R."/>
            <person name="Angers B."/>
            <person name="Qian P.Y."/>
        </authorList>
    </citation>
    <scope>NUCLEOTIDE SEQUENCE</scope>
    <source>
        <strain evidence="9">P08H-3</strain>
    </source>
</reference>
<keyword evidence="7" id="KW-0472">Membrane</keyword>
<dbReference type="GO" id="GO:0008146">
    <property type="term" value="F:sulfotransferase activity"/>
    <property type="evidence" value="ECO:0007669"/>
    <property type="project" value="InterPro"/>
</dbReference>
<keyword evidence="4" id="KW-0735">Signal-anchor</keyword>
<keyword evidence="2" id="KW-0808">Transferase</keyword>